<organism evidence="2 3">
    <name type="scientific">Saliniradius amylolyticus</name>
    <dbReference type="NCBI Taxonomy" id="2183582"/>
    <lineage>
        <taxon>Bacteria</taxon>
        <taxon>Pseudomonadati</taxon>
        <taxon>Pseudomonadota</taxon>
        <taxon>Gammaproteobacteria</taxon>
        <taxon>Alteromonadales</taxon>
        <taxon>Alteromonadaceae</taxon>
        <taxon>Saliniradius</taxon>
    </lineage>
</organism>
<dbReference type="OrthoDB" id="9784036at2"/>
<reference evidence="2 3" key="1">
    <citation type="submission" date="2018-05" db="EMBL/GenBank/DDBJ databases">
        <title>Salinimonas sp. HMF8227 Genome sequencing and assembly.</title>
        <authorList>
            <person name="Kang H."/>
            <person name="Kang J."/>
            <person name="Cha I."/>
            <person name="Kim H."/>
            <person name="Joh K."/>
        </authorList>
    </citation>
    <scope>NUCLEOTIDE SEQUENCE [LARGE SCALE GENOMIC DNA]</scope>
    <source>
        <strain evidence="2 3">HMF8227</strain>
    </source>
</reference>
<gene>
    <name evidence="2" type="ORF">HMF8227_02632</name>
</gene>
<feature type="signal peptide" evidence="1">
    <location>
        <begin position="1"/>
        <end position="19"/>
    </location>
</feature>
<dbReference type="Pfam" id="PF00756">
    <property type="entry name" value="Esterase"/>
    <property type="match status" value="1"/>
</dbReference>
<evidence type="ECO:0000313" key="2">
    <source>
        <dbReference type="EMBL" id="AWL13084.1"/>
    </source>
</evidence>
<dbReference type="AlphaFoldDB" id="A0A2S2E601"/>
<dbReference type="InterPro" id="IPR000801">
    <property type="entry name" value="Esterase-like"/>
</dbReference>
<protein>
    <recommendedName>
        <fullName evidence="4">Esterase</fullName>
    </recommendedName>
</protein>
<keyword evidence="1" id="KW-0732">Signal</keyword>
<evidence type="ECO:0000256" key="1">
    <source>
        <dbReference type="SAM" id="SignalP"/>
    </source>
</evidence>
<dbReference type="PANTHER" id="PTHR48098:SF6">
    <property type="entry name" value="FERRI-BACILLIBACTIN ESTERASE BESA"/>
    <property type="match status" value="1"/>
</dbReference>
<sequence length="306" mass="35281">MLRFIIVTLTLCLALTAQAETPKVSAGKLVRLADFPSEHVPARHVDIWLPPDYSQEQSYAVLYMHDGQMLFDGSTTWNNQEWQVDEVASRLITTGKVQPFIVVGVHNGGANRHSEYFPQRPFQALSKTQRQHQYTLRRSESQKLFNQEVYSDRYLRFLVEELKPYIDAHYSVRTGPAHTFIMGSSMGGLISWYALAEYPRVFGGAACLSTHWPGSFEADNNPIPERFLAYMHDRLPEPEEHRLYFDFGTETLDAMYPPLQARVDNLMSDLGYTERLWQTRKFEGAAHTENDWAKRLHHPLLFLLGN</sequence>
<dbReference type="Proteomes" id="UP000245728">
    <property type="component" value="Chromosome"/>
</dbReference>
<dbReference type="PANTHER" id="PTHR48098">
    <property type="entry name" value="ENTEROCHELIN ESTERASE-RELATED"/>
    <property type="match status" value="1"/>
</dbReference>
<dbReference type="SUPFAM" id="SSF53474">
    <property type="entry name" value="alpha/beta-Hydrolases"/>
    <property type="match status" value="1"/>
</dbReference>
<feature type="chain" id="PRO_5015603338" description="Esterase" evidence="1">
    <location>
        <begin position="20"/>
        <end position="306"/>
    </location>
</feature>
<dbReference type="EMBL" id="CP029347">
    <property type="protein sequence ID" value="AWL13084.1"/>
    <property type="molecule type" value="Genomic_DNA"/>
</dbReference>
<dbReference type="InterPro" id="IPR029058">
    <property type="entry name" value="AB_hydrolase_fold"/>
</dbReference>
<dbReference type="InterPro" id="IPR050583">
    <property type="entry name" value="Mycobacterial_A85_antigen"/>
</dbReference>
<keyword evidence="3" id="KW-1185">Reference proteome</keyword>
<evidence type="ECO:0000313" key="3">
    <source>
        <dbReference type="Proteomes" id="UP000245728"/>
    </source>
</evidence>
<name>A0A2S2E601_9ALTE</name>
<accession>A0A2S2E601</accession>
<dbReference type="KEGG" id="salh:HMF8227_02632"/>
<proteinExistence type="predicted"/>
<dbReference type="RefSeq" id="WP_109340604.1">
    <property type="nucleotide sequence ID" value="NZ_CP029347.1"/>
</dbReference>
<evidence type="ECO:0008006" key="4">
    <source>
        <dbReference type="Google" id="ProtNLM"/>
    </source>
</evidence>
<dbReference type="Gene3D" id="3.40.50.1820">
    <property type="entry name" value="alpha/beta hydrolase"/>
    <property type="match status" value="1"/>
</dbReference>